<sequence>MLFGCAGSSTSTLLCCGASWSGDKCLGDSICNSDTDAPYSYVTTVSEN</sequence>
<reference evidence="1 2" key="1">
    <citation type="submission" date="2019-12" db="EMBL/GenBank/DDBJ databases">
        <title>A sheep strain of Anaplasma phagocytophilum contains multiple genomes.</title>
        <authorList>
            <person name="Barbet A.F."/>
            <person name="Crosby F.L."/>
            <person name="Eskeland S."/>
            <person name="Stuen S."/>
            <person name="Granquist E.G."/>
            <person name="Munderloh U.G."/>
        </authorList>
    </citation>
    <scope>NUCLEOTIDE SEQUENCE [LARGE SCALE GENOMIC DNA]</scope>
    <source>
        <strain evidence="1 2">Norway Variant 1</strain>
    </source>
</reference>
<dbReference type="RefSeq" id="WP_180843730.1">
    <property type="nucleotide sequence ID" value="NZ_CP046639.1"/>
</dbReference>
<protein>
    <submittedName>
        <fullName evidence="1">Uncharacterized protein</fullName>
    </submittedName>
</protein>
<name>A0A7H9DZ56_ANAPH</name>
<dbReference type="AlphaFoldDB" id="A0A7H9DZ56"/>
<proteinExistence type="predicted"/>
<organism evidence="1 2">
    <name type="scientific">Anaplasma phagocytophilum str. Norway variant1</name>
    <dbReference type="NCBI Taxonomy" id="1392506"/>
    <lineage>
        <taxon>Bacteria</taxon>
        <taxon>Pseudomonadati</taxon>
        <taxon>Pseudomonadota</taxon>
        <taxon>Alphaproteobacteria</taxon>
        <taxon>Rickettsiales</taxon>
        <taxon>Anaplasmataceae</taxon>
        <taxon>Anaplasma</taxon>
        <taxon>phagocytophilum group</taxon>
    </lineage>
</organism>
<dbReference type="Proteomes" id="UP000510938">
    <property type="component" value="Chromosome"/>
</dbReference>
<evidence type="ECO:0000313" key="2">
    <source>
        <dbReference type="Proteomes" id="UP000510938"/>
    </source>
</evidence>
<accession>A0A7H9DZ56</accession>
<gene>
    <name evidence="1" type="ORF">O998_01030</name>
</gene>
<evidence type="ECO:0000313" key="1">
    <source>
        <dbReference type="EMBL" id="QLL66471.1"/>
    </source>
</evidence>
<dbReference type="EMBL" id="CP046639">
    <property type="protein sequence ID" value="QLL66471.1"/>
    <property type="molecule type" value="Genomic_DNA"/>
</dbReference>